<evidence type="ECO:0000259" key="3">
    <source>
        <dbReference type="Pfam" id="PF17482"/>
    </source>
</evidence>
<evidence type="ECO:0000313" key="5">
    <source>
        <dbReference type="Proteomes" id="UP001596496"/>
    </source>
</evidence>
<keyword evidence="5" id="KW-1185">Reference proteome</keyword>
<dbReference type="Pfam" id="PF04984">
    <property type="entry name" value="Phage_sheath_1"/>
    <property type="match status" value="1"/>
</dbReference>
<dbReference type="PANTHER" id="PTHR35861:SF1">
    <property type="entry name" value="PHAGE TAIL SHEATH PROTEIN"/>
    <property type="match status" value="1"/>
</dbReference>
<dbReference type="InterPro" id="IPR052042">
    <property type="entry name" value="Tail_sheath_structural"/>
</dbReference>
<evidence type="ECO:0000256" key="1">
    <source>
        <dbReference type="ARBA" id="ARBA00008005"/>
    </source>
</evidence>
<gene>
    <name evidence="4" type="ORF">ACFQSB_38845</name>
</gene>
<name>A0ABW2PFP2_9ACTN</name>
<organism evidence="4 5">
    <name type="scientific">Sphaerisporangium rhizosphaerae</name>
    <dbReference type="NCBI Taxonomy" id="2269375"/>
    <lineage>
        <taxon>Bacteria</taxon>
        <taxon>Bacillati</taxon>
        <taxon>Actinomycetota</taxon>
        <taxon>Actinomycetes</taxon>
        <taxon>Streptosporangiales</taxon>
        <taxon>Streptosporangiaceae</taxon>
        <taxon>Sphaerisporangium</taxon>
    </lineage>
</organism>
<dbReference type="PANTHER" id="PTHR35861">
    <property type="match status" value="1"/>
</dbReference>
<sequence length="653" mass="69443">MAVRTSYPGVYIDEFAPAPPIQGVGTSTAAFVGPAATGDKDTPIKITRWENFQSVFGASPVPGHHLWYAVRGFFENGGQTCYVVRVSNATYATLTLNDVTDQPLLEVRARDLGAAGDGLRLRVTGRHTVQGELYRPSADYTAGANPREVTTAAAADAARFRPGDLLRLGPANPRVLVSQVQGATIRLASDMRPETAPLTMRLADADAGTTVLRVKTGAALNPGELVPGTTLTFSQGPAGSVFTDTQTVIAVQPEPSGTIYRVTLRQGLAQAFSLDPSSPQPTVLSEEFDVDVLKGTAVTPYPRLAPDPAHPRFYLDVLNGGNGPVTVTPLPSSAAPPNDVPKDVPATAFAAGTAENLAGLSDQDYIRALAALRPIDDVNLVAAPDAAGRDAVQKRIIEDCETLQDRFGVLDSSSADLAPFSAGATGGVDRQRLGLDSARGYAALYYPWVRVLPADGGRPLLVPPSGHVCGAIARVDGQAGVFKSPANVPLNGVVGIQPGAGLTNAEQGELNLAGINVIRVFQSGGRPMLWGARTTATDRNWQYVSVRRLFLFLEESIQEGIAWAVFEPNDLGLWQRLKRSLDAFLNTQWRDGALFGATAEEAYYVRIDETLNPFSERQLGRLHMEIGVQPAFPAEFVVVRIGIWDGGAEVSEG</sequence>
<proteinExistence type="inferred from homology"/>
<feature type="domain" description="Tail sheath protein C-terminal" evidence="3">
    <location>
        <begin position="537"/>
        <end position="641"/>
    </location>
</feature>
<accession>A0ABW2PFP2</accession>
<evidence type="ECO:0000259" key="2">
    <source>
        <dbReference type="Pfam" id="PF04984"/>
    </source>
</evidence>
<dbReference type="EMBL" id="JBHTCG010000055">
    <property type="protein sequence ID" value="MFC7388219.1"/>
    <property type="molecule type" value="Genomic_DNA"/>
</dbReference>
<dbReference type="Gene3D" id="3.40.50.11780">
    <property type="match status" value="2"/>
</dbReference>
<dbReference type="Proteomes" id="UP001596496">
    <property type="component" value="Unassembled WGS sequence"/>
</dbReference>
<comment type="caution">
    <text evidence="4">The sequence shown here is derived from an EMBL/GenBank/DDBJ whole genome shotgun (WGS) entry which is preliminary data.</text>
</comment>
<comment type="similarity">
    <text evidence="1">Belongs to the myoviridae tail sheath protein family.</text>
</comment>
<dbReference type="InterPro" id="IPR020287">
    <property type="entry name" value="Tail_sheath_C"/>
</dbReference>
<dbReference type="RefSeq" id="WP_380832269.1">
    <property type="nucleotide sequence ID" value="NZ_JBHTCG010000055.1"/>
</dbReference>
<reference evidence="5" key="1">
    <citation type="journal article" date="2019" name="Int. J. Syst. Evol. Microbiol.">
        <title>The Global Catalogue of Microorganisms (GCM) 10K type strain sequencing project: providing services to taxonomists for standard genome sequencing and annotation.</title>
        <authorList>
            <consortium name="The Broad Institute Genomics Platform"/>
            <consortium name="The Broad Institute Genome Sequencing Center for Infectious Disease"/>
            <person name="Wu L."/>
            <person name="Ma J."/>
        </authorList>
    </citation>
    <scope>NUCLEOTIDE SEQUENCE [LARGE SCALE GENOMIC DNA]</scope>
    <source>
        <strain evidence="5">CECT 7649</strain>
    </source>
</reference>
<protein>
    <submittedName>
        <fullName evidence="4">Phage tail sheath subtilisin-like domain-containing protein</fullName>
    </submittedName>
</protein>
<evidence type="ECO:0000313" key="4">
    <source>
        <dbReference type="EMBL" id="MFC7388219.1"/>
    </source>
</evidence>
<dbReference type="Pfam" id="PF17482">
    <property type="entry name" value="Phage_sheath_1C"/>
    <property type="match status" value="1"/>
</dbReference>
<dbReference type="InterPro" id="IPR035089">
    <property type="entry name" value="Phage_sheath_subtilisin"/>
</dbReference>
<feature type="domain" description="Tail sheath protein subtilisin-like" evidence="2">
    <location>
        <begin position="359"/>
        <end position="535"/>
    </location>
</feature>